<dbReference type="AlphaFoldDB" id="A0A484NDD6"/>
<feature type="compositionally biased region" description="Basic residues" evidence="5">
    <location>
        <begin position="199"/>
        <end position="214"/>
    </location>
</feature>
<dbReference type="PANTHER" id="PTHR31908:SF9">
    <property type="entry name" value="PROTEIN CROWDED NUCLEI 3"/>
    <property type="match status" value="1"/>
</dbReference>
<keyword evidence="7" id="KW-1185">Reference proteome</keyword>
<organism evidence="6 7">
    <name type="scientific">Cuscuta campestris</name>
    <dbReference type="NCBI Taxonomy" id="132261"/>
    <lineage>
        <taxon>Eukaryota</taxon>
        <taxon>Viridiplantae</taxon>
        <taxon>Streptophyta</taxon>
        <taxon>Embryophyta</taxon>
        <taxon>Tracheophyta</taxon>
        <taxon>Spermatophyta</taxon>
        <taxon>Magnoliopsida</taxon>
        <taxon>eudicotyledons</taxon>
        <taxon>Gunneridae</taxon>
        <taxon>Pentapetalae</taxon>
        <taxon>asterids</taxon>
        <taxon>lamiids</taxon>
        <taxon>Solanales</taxon>
        <taxon>Convolvulaceae</taxon>
        <taxon>Cuscuteae</taxon>
        <taxon>Cuscuta</taxon>
        <taxon>Cuscuta subgen. Grammica</taxon>
        <taxon>Cuscuta sect. Cleistogrammica</taxon>
    </lineage>
</organism>
<feature type="region of interest" description="Disordered" evidence="5">
    <location>
        <begin position="161"/>
        <end position="221"/>
    </location>
</feature>
<reference evidence="6 7" key="1">
    <citation type="submission" date="2018-04" db="EMBL/GenBank/DDBJ databases">
        <authorList>
            <person name="Vogel A."/>
        </authorList>
    </citation>
    <scope>NUCLEOTIDE SEQUENCE [LARGE SCALE GENOMIC DNA]</scope>
</reference>
<evidence type="ECO:0000313" key="7">
    <source>
        <dbReference type="Proteomes" id="UP000595140"/>
    </source>
</evidence>
<evidence type="ECO:0000256" key="1">
    <source>
        <dbReference type="ARBA" id="ARBA00023054"/>
    </source>
</evidence>
<sequence length="221" mass="25434">MSTYFIHSWYERDLIKEIKGQREQFVKDIDDLAILSKKLKGQREEFVKERCQFLTLVERIKNCDQCRETAHNFTFSEVNLMEMENSEASLSALGDEILQKVASFVEKSPIAAEQKLSDSGGRVSWLRKCTTKIFKLSPNKTTQNLESTSYAAEENRWHDSSIDVDIRDSEGPGSTHADDIYQKRDDVPEESQQSGLSIRHTRGKKPKGGIRRTRSVKEEVR</sequence>
<dbReference type="OrthoDB" id="673795at2759"/>
<comment type="subcellular location">
    <subcellularLocation>
        <location evidence="3">Nucleus lamina</location>
    </subcellularLocation>
</comment>
<dbReference type="Proteomes" id="UP000595140">
    <property type="component" value="Unassembled WGS sequence"/>
</dbReference>
<gene>
    <name evidence="6" type="ORF">CCAM_LOCUS40054</name>
</gene>
<name>A0A484NDD6_9ASTE</name>
<keyword evidence="2" id="KW-0539">Nucleus</keyword>
<feature type="compositionally biased region" description="Basic and acidic residues" evidence="5">
    <location>
        <begin position="161"/>
        <end position="186"/>
    </location>
</feature>
<keyword evidence="1" id="KW-0175">Coiled coil</keyword>
<dbReference type="InterPro" id="IPR040418">
    <property type="entry name" value="CRWN"/>
</dbReference>
<dbReference type="PANTHER" id="PTHR31908">
    <property type="entry name" value="PROTEIN CROWDED NUCLEI 4"/>
    <property type="match status" value="1"/>
</dbReference>
<evidence type="ECO:0000256" key="5">
    <source>
        <dbReference type="SAM" id="MobiDB-lite"/>
    </source>
</evidence>
<dbReference type="GO" id="GO:0006997">
    <property type="term" value="P:nucleus organization"/>
    <property type="evidence" value="ECO:0007669"/>
    <property type="project" value="InterPro"/>
</dbReference>
<evidence type="ECO:0000256" key="2">
    <source>
        <dbReference type="ARBA" id="ARBA00023242"/>
    </source>
</evidence>
<accession>A0A484NDD6</accession>
<evidence type="ECO:0000256" key="3">
    <source>
        <dbReference type="ARBA" id="ARBA00024186"/>
    </source>
</evidence>
<protein>
    <submittedName>
        <fullName evidence="6">Uncharacterized protein</fullName>
    </submittedName>
</protein>
<evidence type="ECO:0000313" key="6">
    <source>
        <dbReference type="EMBL" id="VFQ98278.1"/>
    </source>
</evidence>
<evidence type="ECO:0000256" key="4">
    <source>
        <dbReference type="ARBA" id="ARBA00024208"/>
    </source>
</evidence>
<dbReference type="GO" id="GO:0005652">
    <property type="term" value="C:nuclear lamina"/>
    <property type="evidence" value="ECO:0007669"/>
    <property type="project" value="UniProtKB-SubCell"/>
</dbReference>
<proteinExistence type="inferred from homology"/>
<dbReference type="EMBL" id="OOIL02006581">
    <property type="protein sequence ID" value="VFQ98278.1"/>
    <property type="molecule type" value="Genomic_DNA"/>
</dbReference>
<comment type="similarity">
    <text evidence="4">Belongs to the CRWN family.</text>
</comment>